<organism evidence="2 3">
    <name type="scientific">Cuscuta epithymum</name>
    <dbReference type="NCBI Taxonomy" id="186058"/>
    <lineage>
        <taxon>Eukaryota</taxon>
        <taxon>Viridiplantae</taxon>
        <taxon>Streptophyta</taxon>
        <taxon>Embryophyta</taxon>
        <taxon>Tracheophyta</taxon>
        <taxon>Spermatophyta</taxon>
        <taxon>Magnoliopsida</taxon>
        <taxon>eudicotyledons</taxon>
        <taxon>Gunneridae</taxon>
        <taxon>Pentapetalae</taxon>
        <taxon>asterids</taxon>
        <taxon>lamiids</taxon>
        <taxon>Solanales</taxon>
        <taxon>Convolvulaceae</taxon>
        <taxon>Cuscuteae</taxon>
        <taxon>Cuscuta</taxon>
        <taxon>Cuscuta subgen. Cuscuta</taxon>
    </lineage>
</organism>
<dbReference type="InterPro" id="IPR012302">
    <property type="entry name" value="Malic_NAD-bd"/>
</dbReference>
<evidence type="ECO:0000313" key="2">
    <source>
        <dbReference type="EMBL" id="CAH9106305.1"/>
    </source>
</evidence>
<name>A0AAV0DR12_9ASTE</name>
<dbReference type="GO" id="GO:0051287">
    <property type="term" value="F:NAD binding"/>
    <property type="evidence" value="ECO:0007669"/>
    <property type="project" value="InterPro"/>
</dbReference>
<sequence>MALSNPTSQAECTAEEAYTWTKGRAIFASGSPFDPVEYEGKMLIPGQANNAYIFPGLGLGLIMSGTIRVHDDMLLAAYSQFGCVLEICGAAPIFRIPFLDPRSFFDFCRFRIAIWV</sequence>
<evidence type="ECO:0000259" key="1">
    <source>
        <dbReference type="SMART" id="SM00919"/>
    </source>
</evidence>
<dbReference type="EMBL" id="CAMAPF010000135">
    <property type="protein sequence ID" value="CAH9106305.1"/>
    <property type="molecule type" value="Genomic_DNA"/>
</dbReference>
<dbReference type="Proteomes" id="UP001152523">
    <property type="component" value="Unassembled WGS sequence"/>
</dbReference>
<dbReference type="GO" id="GO:0006108">
    <property type="term" value="P:malate metabolic process"/>
    <property type="evidence" value="ECO:0007669"/>
    <property type="project" value="TreeGrafter"/>
</dbReference>
<gene>
    <name evidence="2" type="ORF">CEPIT_LOCUS17520</name>
</gene>
<feature type="domain" description="Malic enzyme NAD-binding" evidence="1">
    <location>
        <begin position="1"/>
        <end position="93"/>
    </location>
</feature>
<evidence type="ECO:0000313" key="3">
    <source>
        <dbReference type="Proteomes" id="UP001152523"/>
    </source>
</evidence>
<dbReference type="SMART" id="SM00919">
    <property type="entry name" value="Malic_M"/>
    <property type="match status" value="1"/>
</dbReference>
<dbReference type="PANTHER" id="PTHR23406:SF64">
    <property type="entry name" value="NADP-DEPENDENT MALIC ENZYME 3"/>
    <property type="match status" value="1"/>
</dbReference>
<keyword evidence="3" id="KW-1185">Reference proteome</keyword>
<dbReference type="InterPro" id="IPR036291">
    <property type="entry name" value="NAD(P)-bd_dom_sf"/>
</dbReference>
<dbReference type="PANTHER" id="PTHR23406">
    <property type="entry name" value="MALIC ENZYME-RELATED"/>
    <property type="match status" value="1"/>
</dbReference>
<accession>A0AAV0DR12</accession>
<reference evidence="2" key="1">
    <citation type="submission" date="2022-07" db="EMBL/GenBank/DDBJ databases">
        <authorList>
            <person name="Macas J."/>
            <person name="Novak P."/>
            <person name="Neumann P."/>
        </authorList>
    </citation>
    <scope>NUCLEOTIDE SEQUENCE</scope>
</reference>
<dbReference type="SUPFAM" id="SSF51735">
    <property type="entry name" value="NAD(P)-binding Rossmann-fold domains"/>
    <property type="match status" value="1"/>
</dbReference>
<proteinExistence type="predicted"/>
<dbReference type="Gene3D" id="3.40.50.720">
    <property type="entry name" value="NAD(P)-binding Rossmann-like Domain"/>
    <property type="match status" value="1"/>
</dbReference>
<protein>
    <recommendedName>
        <fullName evidence="1">Malic enzyme NAD-binding domain-containing protein</fullName>
    </recommendedName>
</protein>
<dbReference type="AlphaFoldDB" id="A0AAV0DR12"/>
<dbReference type="Pfam" id="PF03949">
    <property type="entry name" value="Malic_M"/>
    <property type="match status" value="1"/>
</dbReference>
<dbReference type="GO" id="GO:0004473">
    <property type="term" value="F:malate dehydrogenase (decarboxylating) (NADP+) activity"/>
    <property type="evidence" value="ECO:0007669"/>
    <property type="project" value="TreeGrafter"/>
</dbReference>
<dbReference type="GO" id="GO:0009507">
    <property type="term" value="C:chloroplast"/>
    <property type="evidence" value="ECO:0007669"/>
    <property type="project" value="TreeGrafter"/>
</dbReference>
<comment type="caution">
    <text evidence="2">The sequence shown here is derived from an EMBL/GenBank/DDBJ whole genome shotgun (WGS) entry which is preliminary data.</text>
</comment>